<feature type="non-terminal residue" evidence="1">
    <location>
        <position position="1"/>
    </location>
</feature>
<accession>A0A1J8QII3</accession>
<evidence type="ECO:0000313" key="2">
    <source>
        <dbReference type="Proteomes" id="UP000183567"/>
    </source>
</evidence>
<dbReference type="EMBL" id="LVVM01004309">
    <property type="protein sequence ID" value="OJA13208.1"/>
    <property type="molecule type" value="Genomic_DNA"/>
</dbReference>
<organism evidence="1 2">
    <name type="scientific">Rhizopogon vesiculosus</name>
    <dbReference type="NCBI Taxonomy" id="180088"/>
    <lineage>
        <taxon>Eukaryota</taxon>
        <taxon>Fungi</taxon>
        <taxon>Dikarya</taxon>
        <taxon>Basidiomycota</taxon>
        <taxon>Agaricomycotina</taxon>
        <taxon>Agaricomycetes</taxon>
        <taxon>Agaricomycetidae</taxon>
        <taxon>Boletales</taxon>
        <taxon>Suillineae</taxon>
        <taxon>Rhizopogonaceae</taxon>
        <taxon>Rhizopogon</taxon>
    </lineage>
</organism>
<name>A0A1J8QII3_9AGAM</name>
<keyword evidence="2" id="KW-1185">Reference proteome</keyword>
<feature type="non-terminal residue" evidence="1">
    <location>
        <position position="20"/>
    </location>
</feature>
<dbReference type="AlphaFoldDB" id="A0A1J8QII3"/>
<comment type="caution">
    <text evidence="1">The sequence shown here is derived from an EMBL/GenBank/DDBJ whole genome shotgun (WGS) entry which is preliminary data.</text>
</comment>
<reference evidence="1 2" key="1">
    <citation type="submission" date="2016-03" db="EMBL/GenBank/DDBJ databases">
        <title>Comparative genomics of the ectomycorrhizal sister species Rhizopogon vinicolor and Rhizopogon vesiculosus (Basidiomycota: Boletales) reveals a divergence of the mating type B locus.</title>
        <authorList>
            <person name="Mujic A.B."/>
            <person name="Kuo A."/>
            <person name="Tritt A."/>
            <person name="Lipzen A."/>
            <person name="Chen C."/>
            <person name="Johnson J."/>
            <person name="Sharma A."/>
            <person name="Barry K."/>
            <person name="Grigoriev I.V."/>
            <person name="Spatafora J.W."/>
        </authorList>
    </citation>
    <scope>NUCLEOTIDE SEQUENCE [LARGE SCALE GENOMIC DNA]</scope>
    <source>
        <strain evidence="1 2">AM-OR11-056</strain>
    </source>
</reference>
<sequence length="20" mass="2401">FQCINLIDIKKVCGRTQHFH</sequence>
<protein>
    <submittedName>
        <fullName evidence="1">Uncharacterized protein</fullName>
    </submittedName>
</protein>
<gene>
    <name evidence="1" type="ORF">AZE42_12076</name>
</gene>
<proteinExistence type="predicted"/>
<dbReference type="Proteomes" id="UP000183567">
    <property type="component" value="Unassembled WGS sequence"/>
</dbReference>
<evidence type="ECO:0000313" key="1">
    <source>
        <dbReference type="EMBL" id="OJA13208.1"/>
    </source>
</evidence>